<proteinExistence type="predicted"/>
<evidence type="ECO:0000313" key="1">
    <source>
        <dbReference type="EMBL" id="KAH7685524.1"/>
    </source>
</evidence>
<dbReference type="Proteomes" id="UP000827976">
    <property type="component" value="Chromosome 4"/>
</dbReference>
<comment type="caution">
    <text evidence="1">The sequence shown here is derived from an EMBL/GenBank/DDBJ whole genome shotgun (WGS) entry which is preliminary data.</text>
</comment>
<dbReference type="EMBL" id="CM037014">
    <property type="protein sequence ID" value="KAH7685524.1"/>
    <property type="molecule type" value="Genomic_DNA"/>
</dbReference>
<keyword evidence="2" id="KW-1185">Reference proteome</keyword>
<name>A0ACB7WBN7_DIOAL</name>
<evidence type="ECO:0000313" key="2">
    <source>
        <dbReference type="Proteomes" id="UP000827976"/>
    </source>
</evidence>
<sequence>MFYPDDHRMLPYTPRPLIMDRRWKPDIELAPNCPRCDSSNTKFCYYNNYSLTQPRYFCKGCRRYWTKGGSLRNVPVGGGCRKNRRGKSVKMASNLMNNREANHGHRQPQSTLRPDLALEGMVGNSCNQTSGLIDMSDINGGPTIDLALLYTKYLNQPCQENGNGELVPEFQGEIDEPLNSLMSTSSFVHPMTTDTLSQSSSEPVSDTLMSNGSCQGLMGELNSSLDQIEYMNSLPFSVDHGVANEVLSSNCTMAPGFMLQETKYHGLETFISEDNTAHQENLISGDWSTFSQTTFEAFYTL</sequence>
<gene>
    <name evidence="1" type="ORF">IHE45_04G044900</name>
</gene>
<protein>
    <submittedName>
        <fullName evidence="1">Zinc finger Dof-type protein</fullName>
    </submittedName>
</protein>
<organism evidence="1 2">
    <name type="scientific">Dioscorea alata</name>
    <name type="common">Purple yam</name>
    <dbReference type="NCBI Taxonomy" id="55571"/>
    <lineage>
        <taxon>Eukaryota</taxon>
        <taxon>Viridiplantae</taxon>
        <taxon>Streptophyta</taxon>
        <taxon>Embryophyta</taxon>
        <taxon>Tracheophyta</taxon>
        <taxon>Spermatophyta</taxon>
        <taxon>Magnoliopsida</taxon>
        <taxon>Liliopsida</taxon>
        <taxon>Dioscoreales</taxon>
        <taxon>Dioscoreaceae</taxon>
        <taxon>Dioscorea</taxon>
    </lineage>
</organism>
<accession>A0ACB7WBN7</accession>
<reference evidence="2" key="1">
    <citation type="journal article" date="2022" name="Nat. Commun.">
        <title>Chromosome evolution and the genetic basis of agronomically important traits in greater yam.</title>
        <authorList>
            <person name="Bredeson J.V."/>
            <person name="Lyons J.B."/>
            <person name="Oniyinde I.O."/>
            <person name="Okereke N.R."/>
            <person name="Kolade O."/>
            <person name="Nnabue I."/>
            <person name="Nwadili C.O."/>
            <person name="Hribova E."/>
            <person name="Parker M."/>
            <person name="Nwogha J."/>
            <person name="Shu S."/>
            <person name="Carlson J."/>
            <person name="Kariba R."/>
            <person name="Muthemba S."/>
            <person name="Knop K."/>
            <person name="Barton G.J."/>
            <person name="Sherwood A.V."/>
            <person name="Lopez-Montes A."/>
            <person name="Asiedu R."/>
            <person name="Jamnadass R."/>
            <person name="Muchugi A."/>
            <person name="Goodstein D."/>
            <person name="Egesi C.N."/>
            <person name="Featherston J."/>
            <person name="Asfaw A."/>
            <person name="Simpson G.G."/>
            <person name="Dolezel J."/>
            <person name="Hendre P.S."/>
            <person name="Van Deynze A."/>
            <person name="Kumar P.L."/>
            <person name="Obidiegwu J.E."/>
            <person name="Bhattacharjee R."/>
            <person name="Rokhsar D.S."/>
        </authorList>
    </citation>
    <scope>NUCLEOTIDE SEQUENCE [LARGE SCALE GENOMIC DNA]</scope>
    <source>
        <strain evidence="2">cv. TDa95/00328</strain>
    </source>
</reference>